<dbReference type="InterPro" id="IPR016162">
    <property type="entry name" value="Ald_DH_N"/>
</dbReference>
<gene>
    <name evidence="7" type="ORF">CLF_109903</name>
</gene>
<dbReference type="Gene3D" id="3.40.309.10">
    <property type="entry name" value="Aldehyde Dehydrogenase, Chain A, domain 2"/>
    <property type="match status" value="1"/>
</dbReference>
<dbReference type="SUPFAM" id="SSF53720">
    <property type="entry name" value="ALDH-like"/>
    <property type="match status" value="1"/>
</dbReference>
<evidence type="ECO:0000313" key="8">
    <source>
        <dbReference type="Proteomes" id="UP000008909"/>
    </source>
</evidence>
<dbReference type="InterPro" id="IPR016161">
    <property type="entry name" value="Ald_DH/histidinol_DH"/>
</dbReference>
<proteinExistence type="inferred from homology"/>
<dbReference type="FunFam" id="3.40.605.10:FF:000007">
    <property type="entry name" value="NAD/NADP-dependent betaine aldehyde dehydrogenase"/>
    <property type="match status" value="1"/>
</dbReference>
<dbReference type="CDD" id="cd07103">
    <property type="entry name" value="ALDH_F5_SSADH_GabD"/>
    <property type="match status" value="1"/>
</dbReference>
<evidence type="ECO:0000313" key="7">
    <source>
        <dbReference type="EMBL" id="GAA30643.2"/>
    </source>
</evidence>
<sequence length="620" mass="67270">MGYEARLVALDRFSPEYCQLRGDLTVTFALLEQCLANRFFTVDPADTRRRHDLHNASEAPVAKLREHPSIVRTQRLPDPQVRADRIGALYTLPLTTKLVSRRCHSVENFSFCRQFFGTRGWALIRRASTGVPSWDHLIPKQSAYVGGSWIQASSGKNFEVLNPANDEFIRSVPAMSTTEVRSAIKSAVQSQSSWAARAPDDRSKVVRQWAQSIRNNMEALAQLITTENGKTIPDARNEVTSAIAALEWYAEEAKRTYGYFVPTLQGTSRRQLIHHQPVGVVGVITPWNFPVSMITRKVGAAVAAGCSVVLKPAEDTPLSALALTYLATSEAGLPAGVLNTVTTPRGSDGAEQVGNVLCDDANVRLIGFTGSTAVGKMLYHKASAHGKRVQLELGGNAPFIVFASANLDKAVSGAIATKFRCSGQTCVSANRILVEESIYDQFVDKLTVAVSRLTMGDGTIPDTRLGPLINHAAVDKVHNLVESAKTAGAMVTIGGSRPDSKGCFYPATVLANCNSEMACVRNEIFGPVAPIIKFRSQSEVIQMANDTDYGLAAYVYTQQISQAWQVAEKLQFGMISINSPRVSSVEMPFGGVKGSGIGREGGPHALLEFMDVKTFGWDLD</sequence>
<dbReference type="AlphaFoldDB" id="H2KUR1"/>
<dbReference type="PROSITE" id="PS00687">
    <property type="entry name" value="ALDEHYDE_DEHYDR_GLU"/>
    <property type="match status" value="1"/>
</dbReference>
<evidence type="ECO:0000256" key="4">
    <source>
        <dbReference type="PROSITE-ProRule" id="PRU10007"/>
    </source>
</evidence>
<organism evidence="7 8">
    <name type="scientific">Clonorchis sinensis</name>
    <name type="common">Chinese liver fluke</name>
    <dbReference type="NCBI Taxonomy" id="79923"/>
    <lineage>
        <taxon>Eukaryota</taxon>
        <taxon>Metazoa</taxon>
        <taxon>Spiralia</taxon>
        <taxon>Lophotrochozoa</taxon>
        <taxon>Platyhelminthes</taxon>
        <taxon>Trematoda</taxon>
        <taxon>Digenea</taxon>
        <taxon>Opisthorchiida</taxon>
        <taxon>Opisthorchiata</taxon>
        <taxon>Opisthorchiidae</taxon>
        <taxon>Clonorchis</taxon>
    </lineage>
</organism>
<dbReference type="Proteomes" id="UP000008909">
    <property type="component" value="Unassembled WGS sequence"/>
</dbReference>
<dbReference type="GO" id="GO:0004777">
    <property type="term" value="F:succinate-semialdehyde dehydrogenase (NAD+) activity"/>
    <property type="evidence" value="ECO:0007669"/>
    <property type="project" value="TreeGrafter"/>
</dbReference>
<accession>H2KUR1</accession>
<reference evidence="7" key="1">
    <citation type="journal article" date="2011" name="Genome Biol.">
        <title>The draft genome of the carcinogenic human liver fluke Clonorchis sinensis.</title>
        <authorList>
            <person name="Wang X."/>
            <person name="Chen W."/>
            <person name="Huang Y."/>
            <person name="Sun J."/>
            <person name="Men J."/>
            <person name="Liu H."/>
            <person name="Luo F."/>
            <person name="Guo L."/>
            <person name="Lv X."/>
            <person name="Deng C."/>
            <person name="Zhou C."/>
            <person name="Fan Y."/>
            <person name="Li X."/>
            <person name="Huang L."/>
            <person name="Hu Y."/>
            <person name="Liang C."/>
            <person name="Hu X."/>
            <person name="Xu J."/>
            <person name="Yu X."/>
        </authorList>
    </citation>
    <scope>NUCLEOTIDE SEQUENCE [LARGE SCALE GENOMIC DNA]</scope>
    <source>
        <strain evidence="7">Henan</strain>
    </source>
</reference>
<dbReference type="GO" id="GO:0009450">
    <property type="term" value="P:gamma-aminobutyric acid catabolic process"/>
    <property type="evidence" value="ECO:0007669"/>
    <property type="project" value="TreeGrafter"/>
</dbReference>
<feature type="active site" evidence="4">
    <location>
        <position position="392"/>
    </location>
</feature>
<dbReference type="PANTHER" id="PTHR43353">
    <property type="entry name" value="SUCCINATE-SEMIALDEHYDE DEHYDROGENASE, MITOCHONDRIAL"/>
    <property type="match status" value="1"/>
</dbReference>
<dbReference type="GO" id="GO:0005739">
    <property type="term" value="C:mitochondrion"/>
    <property type="evidence" value="ECO:0007669"/>
    <property type="project" value="TreeGrafter"/>
</dbReference>
<evidence type="ECO:0000256" key="1">
    <source>
        <dbReference type="ARBA" id="ARBA00005176"/>
    </source>
</evidence>
<evidence type="ECO:0000256" key="3">
    <source>
        <dbReference type="ARBA" id="ARBA00023002"/>
    </source>
</evidence>
<dbReference type="InterPro" id="IPR015590">
    <property type="entry name" value="Aldehyde_DH_dom"/>
</dbReference>
<dbReference type="InterPro" id="IPR029510">
    <property type="entry name" value="Ald_DH_CS_GLU"/>
</dbReference>
<comment type="pathway">
    <text evidence="1">Amino-acid degradation; 4-aminobutanoate degradation.</text>
</comment>
<dbReference type="Gene3D" id="3.40.605.10">
    <property type="entry name" value="Aldehyde Dehydrogenase, Chain A, domain 1"/>
    <property type="match status" value="1"/>
</dbReference>
<dbReference type="InterPro" id="IPR050740">
    <property type="entry name" value="Aldehyde_DH_Superfamily"/>
</dbReference>
<dbReference type="PANTHER" id="PTHR43353:SF5">
    <property type="entry name" value="SUCCINATE-SEMIALDEHYDE DEHYDROGENASE, MITOCHONDRIAL"/>
    <property type="match status" value="1"/>
</dbReference>
<evidence type="ECO:0000256" key="2">
    <source>
        <dbReference type="ARBA" id="ARBA00009986"/>
    </source>
</evidence>
<evidence type="ECO:0000259" key="6">
    <source>
        <dbReference type="Pfam" id="PF00171"/>
    </source>
</evidence>
<dbReference type="EMBL" id="DF144156">
    <property type="protein sequence ID" value="GAA30643.2"/>
    <property type="molecule type" value="Genomic_DNA"/>
</dbReference>
<dbReference type="FunFam" id="3.40.309.10:FF:000004">
    <property type="entry name" value="Succinate-semialdehyde dehydrogenase I"/>
    <property type="match status" value="1"/>
</dbReference>
<feature type="domain" description="Aldehyde dehydrogenase" evidence="6">
    <location>
        <begin position="149"/>
        <end position="614"/>
    </location>
</feature>
<name>H2KUR1_CLOSI</name>
<comment type="similarity">
    <text evidence="2 5">Belongs to the aldehyde dehydrogenase family.</text>
</comment>
<keyword evidence="8" id="KW-1185">Reference proteome</keyword>
<keyword evidence="3 5" id="KW-0560">Oxidoreductase</keyword>
<dbReference type="Pfam" id="PF00171">
    <property type="entry name" value="Aldedh"/>
    <property type="match status" value="1"/>
</dbReference>
<evidence type="ECO:0000256" key="5">
    <source>
        <dbReference type="RuleBase" id="RU003345"/>
    </source>
</evidence>
<protein>
    <submittedName>
        <fullName evidence="7">Succinate-semialdehyde dehydrogenase</fullName>
    </submittedName>
</protein>
<dbReference type="InterPro" id="IPR016163">
    <property type="entry name" value="Ald_DH_C"/>
</dbReference>